<protein>
    <submittedName>
        <fullName evidence="2">Uncharacterized protein</fullName>
    </submittedName>
</protein>
<evidence type="ECO:0000256" key="1">
    <source>
        <dbReference type="SAM" id="Phobius"/>
    </source>
</evidence>
<keyword evidence="1" id="KW-0812">Transmembrane</keyword>
<organism evidence="2 3">
    <name type="scientific">Lentilactobacillus kefiri DSM 20587 = JCM 5818</name>
    <dbReference type="NCBI Taxonomy" id="1423764"/>
    <lineage>
        <taxon>Bacteria</taxon>
        <taxon>Bacillati</taxon>
        <taxon>Bacillota</taxon>
        <taxon>Bacilli</taxon>
        <taxon>Lactobacillales</taxon>
        <taxon>Lactobacillaceae</taxon>
        <taxon>Lentilactobacillus</taxon>
    </lineage>
</organism>
<feature type="transmembrane region" description="Helical" evidence="1">
    <location>
        <begin position="16"/>
        <end position="39"/>
    </location>
</feature>
<dbReference type="EMBL" id="AYYV01000066">
    <property type="protein sequence ID" value="KRM50715.1"/>
    <property type="molecule type" value="Genomic_DNA"/>
</dbReference>
<accession>A0A8E1RI08</accession>
<evidence type="ECO:0000313" key="3">
    <source>
        <dbReference type="Proteomes" id="UP000051164"/>
    </source>
</evidence>
<gene>
    <name evidence="2" type="ORF">FC95_GL001879</name>
</gene>
<name>A0A8E1RI08_LENKE</name>
<keyword evidence="1" id="KW-1133">Transmembrane helix</keyword>
<comment type="caution">
    <text evidence="2">The sequence shown here is derived from an EMBL/GenBank/DDBJ whole genome shotgun (WGS) entry which is preliminary data.</text>
</comment>
<sequence length="148" mass="17458">MKLKSWKNDHRSKPGYLLIEGLVSVVISVLAICMITVMISCTRNVNSQNVIHFHSYLSLLESDRYEFEIQKCDFNRCLLYSRTNHKPYKVEQYQDMIRLTGSYKGHMPLLPNIRQVRWCKDRGCLRTDVTFENGQKCSSYSKIPFKKR</sequence>
<evidence type="ECO:0000313" key="2">
    <source>
        <dbReference type="EMBL" id="KRM50715.1"/>
    </source>
</evidence>
<keyword evidence="1" id="KW-0472">Membrane</keyword>
<reference evidence="2 3" key="1">
    <citation type="journal article" date="2015" name="Genome Announc.">
        <title>Expanding the biotechnology potential of lactobacilli through comparative genomics of 213 strains and associated genera.</title>
        <authorList>
            <person name="Sun Z."/>
            <person name="Harris H.M."/>
            <person name="McCann A."/>
            <person name="Guo C."/>
            <person name="Argimon S."/>
            <person name="Zhang W."/>
            <person name="Yang X."/>
            <person name="Jeffery I.B."/>
            <person name="Cooney J.C."/>
            <person name="Kagawa T.F."/>
            <person name="Liu W."/>
            <person name="Song Y."/>
            <person name="Salvetti E."/>
            <person name="Wrobel A."/>
            <person name="Rasinkangas P."/>
            <person name="Parkhill J."/>
            <person name="Rea M.C."/>
            <person name="O'Sullivan O."/>
            <person name="Ritari J."/>
            <person name="Douillard F.P."/>
            <person name="Paul Ross R."/>
            <person name="Yang R."/>
            <person name="Briner A.E."/>
            <person name="Felis G.E."/>
            <person name="de Vos W.M."/>
            <person name="Barrangou R."/>
            <person name="Klaenhammer T.R."/>
            <person name="Caufield P.W."/>
            <person name="Cui Y."/>
            <person name="Zhang H."/>
            <person name="O'Toole P.W."/>
        </authorList>
    </citation>
    <scope>NUCLEOTIDE SEQUENCE [LARGE SCALE GENOMIC DNA]</scope>
    <source>
        <strain evidence="2 3">DSM 20587</strain>
    </source>
</reference>
<dbReference type="Pfam" id="PF15980">
    <property type="entry name" value="ComGF"/>
    <property type="match status" value="1"/>
</dbReference>
<dbReference type="AlphaFoldDB" id="A0A8E1RI08"/>
<proteinExistence type="predicted"/>
<dbReference type="Proteomes" id="UP000051164">
    <property type="component" value="Unassembled WGS sequence"/>
</dbReference>
<dbReference type="InterPro" id="IPR016977">
    <property type="entry name" value="ComGF"/>
</dbReference>